<dbReference type="RefSeq" id="WP_341403131.1">
    <property type="nucleotide sequence ID" value="NZ_JBBUKT010000001.1"/>
</dbReference>
<dbReference type="Proteomes" id="UP001371305">
    <property type="component" value="Unassembled WGS sequence"/>
</dbReference>
<gene>
    <name evidence="3" type="ORF">WKV53_04370</name>
</gene>
<dbReference type="PROSITE" id="PS51208">
    <property type="entry name" value="AUTOTRANSPORTER"/>
    <property type="match status" value="1"/>
</dbReference>
<evidence type="ECO:0000256" key="1">
    <source>
        <dbReference type="SAM" id="MobiDB-lite"/>
    </source>
</evidence>
<dbReference type="SUPFAM" id="SSF103515">
    <property type="entry name" value="Autotransporter"/>
    <property type="match status" value="1"/>
</dbReference>
<evidence type="ECO:0000259" key="2">
    <source>
        <dbReference type="PROSITE" id="PS51208"/>
    </source>
</evidence>
<feature type="domain" description="Autotransporter" evidence="2">
    <location>
        <begin position="406"/>
        <end position="687"/>
    </location>
</feature>
<dbReference type="Gene3D" id="2.40.128.130">
    <property type="entry name" value="Autotransporter beta-domain"/>
    <property type="match status" value="1"/>
</dbReference>
<accession>A0ABU9AQA9</accession>
<dbReference type="Pfam" id="PF03797">
    <property type="entry name" value="Autotransporter"/>
    <property type="match status" value="1"/>
</dbReference>
<evidence type="ECO:0000313" key="4">
    <source>
        <dbReference type="Proteomes" id="UP001371305"/>
    </source>
</evidence>
<keyword evidence="4" id="KW-1185">Reference proteome</keyword>
<dbReference type="InterPro" id="IPR036709">
    <property type="entry name" value="Autotransporte_beta_dom_sf"/>
</dbReference>
<sequence>MRTPDDEFEKLLAEAFGPGGGELSPSRPADEGVSAMDAPEDEFERMLCEALDPGEIELSSAQRSKLLAAFAAVDSNPVVTEAAELEEFTALLAEALDPGEIAFEDEERRELIRQMTGAAAGDNLTAWALGEMPSAQREQLERRMEVNTSLREEALSYRRFCNRMTETLPASARPGWWDRTRIRHVVFGAPRRIAWVAAAAMVALLLTLTLLPKSQERASSVAKQNHTIAPRIEQAPAPMTPVEKVDPQPVEEPQPMVAEVIPTPTPIPAHVAPVLVPVSKRPDLLPWEIPAMADEPAYAFAGPVLPPVAAAPVEVPVSSRLAELPEVATNVGIESSMAEIATSDEGLSAPFMNDGGPGEMMLAMNDDGRRIIGSGDSEVSPGGSQPVIQPEFGSVSLANLQPYILPSLLGGATSGRPEIREGQGNHTISADFRLLDLGLSTGNSVDAESWSASAAMTWQLTPEWQAALSIGGIDSKLEVDGFGDVDVTGAAFGGSLDWKKDGYHAALAYEIGFFDQELLRHGAGTFHQADQDATVQRLSFWFTREFEAGAWKHGPVLGLDGSFGSLAAYQEVGGVAMAGRDFKSLTTLLGWQAWGRFDTSAGPMFPNFVAGWRHRPIVPDSAIYQTSVGQGFAVDPDVPERDSLLLEGGLRWLPGDGGVFIDLTGSGEWRNGGESDKRLQLEVGISF</sequence>
<proteinExistence type="predicted"/>
<comment type="caution">
    <text evidence="3">The sequence shown here is derived from an EMBL/GenBank/DDBJ whole genome shotgun (WGS) entry which is preliminary data.</text>
</comment>
<dbReference type="InterPro" id="IPR005546">
    <property type="entry name" value="Autotransporte_beta"/>
</dbReference>
<organism evidence="3 4">
    <name type="scientific">Luteolibacter soli</name>
    <dbReference type="NCBI Taxonomy" id="3135280"/>
    <lineage>
        <taxon>Bacteria</taxon>
        <taxon>Pseudomonadati</taxon>
        <taxon>Verrucomicrobiota</taxon>
        <taxon>Verrucomicrobiia</taxon>
        <taxon>Verrucomicrobiales</taxon>
        <taxon>Verrucomicrobiaceae</taxon>
        <taxon>Luteolibacter</taxon>
    </lineage>
</organism>
<evidence type="ECO:0000313" key="3">
    <source>
        <dbReference type="EMBL" id="MEK7949713.1"/>
    </source>
</evidence>
<dbReference type="EMBL" id="JBBUKT010000001">
    <property type="protein sequence ID" value="MEK7949713.1"/>
    <property type="molecule type" value="Genomic_DNA"/>
</dbReference>
<protein>
    <submittedName>
        <fullName evidence="3">Autotransporter domain-containing protein</fullName>
    </submittedName>
</protein>
<reference evidence="3 4" key="1">
    <citation type="submission" date="2024-04" db="EMBL/GenBank/DDBJ databases">
        <title>Luteolibacter sp. isolated from soil.</title>
        <authorList>
            <person name="An J."/>
        </authorList>
    </citation>
    <scope>NUCLEOTIDE SEQUENCE [LARGE SCALE GENOMIC DNA]</scope>
    <source>
        <strain evidence="3 4">Y139</strain>
    </source>
</reference>
<feature type="region of interest" description="Disordered" evidence="1">
    <location>
        <begin position="15"/>
        <end position="39"/>
    </location>
</feature>
<name>A0ABU9AQA9_9BACT</name>